<comment type="caution">
    <text evidence="4">The sequence shown here is derived from an EMBL/GenBank/DDBJ whole genome shotgun (WGS) entry which is preliminary data.</text>
</comment>
<dbReference type="GO" id="GO:0005634">
    <property type="term" value="C:nucleus"/>
    <property type="evidence" value="ECO:0007669"/>
    <property type="project" value="TreeGrafter"/>
</dbReference>
<evidence type="ECO:0000256" key="1">
    <source>
        <dbReference type="ARBA" id="ARBA00006328"/>
    </source>
</evidence>
<dbReference type="EMBL" id="JAPDRN010000103">
    <property type="protein sequence ID" value="KAJ9622965.1"/>
    <property type="molecule type" value="Genomic_DNA"/>
</dbReference>
<evidence type="ECO:0000313" key="5">
    <source>
        <dbReference type="Proteomes" id="UP001172681"/>
    </source>
</evidence>
<dbReference type="Gene3D" id="3.40.50.720">
    <property type="entry name" value="NAD(P)-binding Rossmann-like Domain"/>
    <property type="match status" value="1"/>
</dbReference>
<dbReference type="PANTHER" id="PTHR42748:SF31">
    <property type="entry name" value="NMRA-LIKE DOMAIN-CONTAINING PROTEIN-RELATED"/>
    <property type="match status" value="1"/>
</dbReference>
<evidence type="ECO:0000259" key="3">
    <source>
        <dbReference type="Pfam" id="PF05368"/>
    </source>
</evidence>
<dbReference type="InterPro" id="IPR036291">
    <property type="entry name" value="NAD(P)-bd_dom_sf"/>
</dbReference>
<evidence type="ECO:0000256" key="2">
    <source>
        <dbReference type="ARBA" id="ARBA00022857"/>
    </source>
</evidence>
<dbReference type="InterPro" id="IPR051164">
    <property type="entry name" value="NmrA-like_oxidored"/>
</dbReference>
<sequence>MSKIFTVFGVTGQQGGALIKYLLDHPVFSKEYTFRAVTRDATKPAAVALRKKGVEIVEADMNKPETLVEAMTGTHTVFALTNWVESMDPAVEVVQGKALADAAVKAGGVKLYIWSSLPRTGMAHFDSKAEVEEYIRRTFPAMTTTTTTRSFFFMPGWFMQNFVRIMKPKKRDGVDGETEYVLAQPFPGATLDTALPLIDIEDTGKFIAPFLSDPEKYAGKQFFACTGNYTIREICQTWATATGTKIVYDEQVDAIAESDMGEAVKESLKNRDRSQGYYGPEGDEGIDWTLAQIQEKLTTWEEFVKRNEPWF</sequence>
<dbReference type="SUPFAM" id="SSF51735">
    <property type="entry name" value="NAD(P)-binding Rossmann-fold domains"/>
    <property type="match status" value="1"/>
</dbReference>
<keyword evidence="5" id="KW-1185">Reference proteome</keyword>
<dbReference type="Proteomes" id="UP001172681">
    <property type="component" value="Unassembled WGS sequence"/>
</dbReference>
<organism evidence="4 5">
    <name type="scientific">Knufia peltigerae</name>
    <dbReference type="NCBI Taxonomy" id="1002370"/>
    <lineage>
        <taxon>Eukaryota</taxon>
        <taxon>Fungi</taxon>
        <taxon>Dikarya</taxon>
        <taxon>Ascomycota</taxon>
        <taxon>Pezizomycotina</taxon>
        <taxon>Eurotiomycetes</taxon>
        <taxon>Chaetothyriomycetidae</taxon>
        <taxon>Chaetothyriales</taxon>
        <taxon>Trichomeriaceae</taxon>
        <taxon>Knufia</taxon>
    </lineage>
</organism>
<evidence type="ECO:0000313" key="4">
    <source>
        <dbReference type="EMBL" id="KAJ9622965.1"/>
    </source>
</evidence>
<gene>
    <name evidence="4" type="ORF">H2204_011309</name>
</gene>
<dbReference type="PANTHER" id="PTHR42748">
    <property type="entry name" value="NITROGEN METABOLITE REPRESSION PROTEIN NMRA FAMILY MEMBER"/>
    <property type="match status" value="1"/>
</dbReference>
<dbReference type="Gene3D" id="3.90.25.10">
    <property type="entry name" value="UDP-galactose 4-epimerase, domain 1"/>
    <property type="match status" value="1"/>
</dbReference>
<reference evidence="4" key="1">
    <citation type="submission" date="2022-10" db="EMBL/GenBank/DDBJ databases">
        <title>Culturing micro-colonial fungi from biological soil crusts in the Mojave desert and describing Neophaeococcomyces mojavensis, and introducing the new genera and species Taxawa tesnikishii.</title>
        <authorList>
            <person name="Kurbessoian T."/>
            <person name="Stajich J.E."/>
        </authorList>
    </citation>
    <scope>NUCLEOTIDE SEQUENCE</scope>
    <source>
        <strain evidence="4">TK_35</strain>
    </source>
</reference>
<dbReference type="Pfam" id="PF05368">
    <property type="entry name" value="NmrA"/>
    <property type="match status" value="1"/>
</dbReference>
<keyword evidence="2" id="KW-0521">NADP</keyword>
<accession>A0AA38XVP3</accession>
<protein>
    <recommendedName>
        <fullName evidence="3">NmrA-like domain-containing protein</fullName>
    </recommendedName>
</protein>
<proteinExistence type="inferred from homology"/>
<feature type="domain" description="NmrA-like" evidence="3">
    <location>
        <begin position="2"/>
        <end position="304"/>
    </location>
</feature>
<name>A0AA38XVP3_9EURO</name>
<comment type="similarity">
    <text evidence="1">Belongs to the NmrA-type oxidoreductase family.</text>
</comment>
<dbReference type="InterPro" id="IPR008030">
    <property type="entry name" value="NmrA-like"/>
</dbReference>
<dbReference type="AlphaFoldDB" id="A0AA38XVP3"/>
<dbReference type="CDD" id="cd05251">
    <property type="entry name" value="NmrA_like_SDR_a"/>
    <property type="match status" value="1"/>
</dbReference>